<organism evidence="1 2">
    <name type="scientific">Streptomyces pratisoli</name>
    <dbReference type="NCBI Taxonomy" id="3139917"/>
    <lineage>
        <taxon>Bacteria</taxon>
        <taxon>Bacillati</taxon>
        <taxon>Actinomycetota</taxon>
        <taxon>Actinomycetes</taxon>
        <taxon>Kitasatosporales</taxon>
        <taxon>Streptomycetaceae</taxon>
        <taxon>Streptomyces</taxon>
    </lineage>
</organism>
<dbReference type="Proteomes" id="UP001375539">
    <property type="component" value="Unassembled WGS sequence"/>
</dbReference>
<gene>
    <name evidence="1" type="ORF">WKI58_00940</name>
</gene>
<sequence>METMVDGAVGVALRDGGSEMIRLYVAACSERMAPLFIGMRAGAAGREADVHFYVESVRDLWFADRPLADAAERVRLLDLFPELEPTEEGITDPADTYAFFAVLVLRYALLANGAGDSGTAVSCGHAALTAMWMLDQNVAGADFLREEQRLQALSVTGDIAGLWDASVVAGRERFRSVPSRTTRGAG</sequence>
<dbReference type="EMBL" id="JBBKAI010000002">
    <property type="protein sequence ID" value="MEJ8655102.1"/>
    <property type="molecule type" value="Genomic_DNA"/>
</dbReference>
<keyword evidence="2" id="KW-1185">Reference proteome</keyword>
<comment type="caution">
    <text evidence="1">The sequence shown here is derived from an EMBL/GenBank/DDBJ whole genome shotgun (WGS) entry which is preliminary data.</text>
</comment>
<evidence type="ECO:0000313" key="2">
    <source>
        <dbReference type="Proteomes" id="UP001375539"/>
    </source>
</evidence>
<reference evidence="1" key="1">
    <citation type="submission" date="2024-03" db="EMBL/GenBank/DDBJ databases">
        <title>Novel Streptomyces species of biotechnological and ecological value are a feature of Machair soil.</title>
        <authorList>
            <person name="Prole J.R."/>
            <person name="Goodfellow M."/>
            <person name="Allenby N."/>
            <person name="Ward A.C."/>
        </authorList>
    </citation>
    <scope>NUCLEOTIDE SEQUENCE</scope>
    <source>
        <strain evidence="1">MS1.AVA.4</strain>
    </source>
</reference>
<name>A0ACC6Q9X2_9ACTN</name>
<proteinExistence type="predicted"/>
<accession>A0ACC6Q9X2</accession>
<protein>
    <submittedName>
        <fullName evidence="1">Uncharacterized protein</fullName>
    </submittedName>
</protein>
<evidence type="ECO:0000313" key="1">
    <source>
        <dbReference type="EMBL" id="MEJ8655102.1"/>
    </source>
</evidence>